<evidence type="ECO:0000313" key="2">
    <source>
        <dbReference type="EMBL" id="NIJ22802.1"/>
    </source>
</evidence>
<keyword evidence="3" id="KW-1185">Reference proteome</keyword>
<dbReference type="EMBL" id="JAASQP010000001">
    <property type="protein sequence ID" value="NIJ22802.1"/>
    <property type="molecule type" value="Genomic_DNA"/>
</dbReference>
<comment type="caution">
    <text evidence="2">The sequence shown here is derived from an EMBL/GenBank/DDBJ whole genome shotgun (WGS) entry which is preliminary data.</text>
</comment>
<feature type="region of interest" description="Disordered" evidence="1">
    <location>
        <begin position="1"/>
        <end position="41"/>
    </location>
</feature>
<sequence length="58" mass="6446">MNVDFASSTKRNAPNAVIVRRPRSGDGVGSALRDAFGPKPDAMPDEWSLLIKRIDRRH</sequence>
<evidence type="ECO:0000256" key="1">
    <source>
        <dbReference type="SAM" id="MobiDB-lite"/>
    </source>
</evidence>
<evidence type="ECO:0000313" key="3">
    <source>
        <dbReference type="Proteomes" id="UP000788153"/>
    </source>
</evidence>
<proteinExistence type="predicted"/>
<dbReference type="Proteomes" id="UP000788153">
    <property type="component" value="Unassembled WGS sequence"/>
</dbReference>
<name>A0ABX0U1Z4_9SPHN</name>
<reference evidence="2 3" key="1">
    <citation type="submission" date="2020-03" db="EMBL/GenBank/DDBJ databases">
        <title>Genomic Encyclopedia of Type Strains, Phase IV (KMG-IV): sequencing the most valuable type-strain genomes for metagenomic binning, comparative biology and taxonomic classification.</title>
        <authorList>
            <person name="Goeker M."/>
        </authorList>
    </citation>
    <scope>NUCLEOTIDE SEQUENCE [LARGE SCALE GENOMIC DNA]</scope>
    <source>
        <strain evidence="2 3">DSM 22753</strain>
    </source>
</reference>
<organism evidence="2 3">
    <name type="scientific">Sphingomonas japonica</name>
    <dbReference type="NCBI Taxonomy" id="511662"/>
    <lineage>
        <taxon>Bacteria</taxon>
        <taxon>Pseudomonadati</taxon>
        <taxon>Pseudomonadota</taxon>
        <taxon>Alphaproteobacteria</taxon>
        <taxon>Sphingomonadales</taxon>
        <taxon>Sphingomonadaceae</taxon>
        <taxon>Sphingomonas</taxon>
    </lineage>
</organism>
<feature type="compositionally biased region" description="Polar residues" evidence="1">
    <location>
        <begin position="1"/>
        <end position="12"/>
    </location>
</feature>
<accession>A0ABX0U1Z4</accession>
<protein>
    <submittedName>
        <fullName evidence="2">Uncharacterized protein</fullName>
    </submittedName>
</protein>
<dbReference type="RefSeq" id="WP_166745403.1">
    <property type="nucleotide sequence ID" value="NZ_BAAAEV010000001.1"/>
</dbReference>
<gene>
    <name evidence="2" type="ORF">FHT01_000344</name>
</gene>